<evidence type="ECO:0000313" key="1">
    <source>
        <dbReference type="EMBL" id="CAF0921271.1"/>
    </source>
</evidence>
<dbReference type="EMBL" id="CAJNOU010000220">
    <property type="protein sequence ID" value="CAF0921271.1"/>
    <property type="molecule type" value="Genomic_DNA"/>
</dbReference>
<gene>
    <name evidence="3" type="ORF">JXQ802_LOCUS15618</name>
    <name evidence="2" type="ORF">PYM288_LOCUS12748</name>
    <name evidence="1" type="ORF">SEV965_LOCUS6658</name>
</gene>
<dbReference type="Proteomes" id="UP000663889">
    <property type="component" value="Unassembled WGS sequence"/>
</dbReference>
<comment type="caution">
    <text evidence="3">The sequence shown here is derived from an EMBL/GenBank/DDBJ whole genome shotgun (WGS) entry which is preliminary data.</text>
</comment>
<evidence type="ECO:0000313" key="2">
    <source>
        <dbReference type="EMBL" id="CAF0963474.1"/>
    </source>
</evidence>
<accession>A0A814J080</accession>
<proteinExistence type="predicted"/>
<protein>
    <submittedName>
        <fullName evidence="3">Uncharacterized protein</fullName>
    </submittedName>
</protein>
<reference evidence="3" key="1">
    <citation type="submission" date="2021-02" db="EMBL/GenBank/DDBJ databases">
        <authorList>
            <person name="Nowell W R."/>
        </authorList>
    </citation>
    <scope>NUCLEOTIDE SEQUENCE</scope>
</reference>
<dbReference type="EMBL" id="CAJNOH010000242">
    <property type="protein sequence ID" value="CAF0963474.1"/>
    <property type="molecule type" value="Genomic_DNA"/>
</dbReference>
<evidence type="ECO:0000313" key="3">
    <source>
        <dbReference type="EMBL" id="CAF1030471.1"/>
    </source>
</evidence>
<name>A0A814J080_9BILA</name>
<dbReference type="Proteomes" id="UP000663854">
    <property type="component" value="Unassembled WGS sequence"/>
</dbReference>
<keyword evidence="4" id="KW-1185">Reference proteome</keyword>
<evidence type="ECO:0000313" key="4">
    <source>
        <dbReference type="Proteomes" id="UP000663870"/>
    </source>
</evidence>
<dbReference type="AlphaFoldDB" id="A0A814J080"/>
<dbReference type="EMBL" id="CAJNOL010000365">
    <property type="protein sequence ID" value="CAF1030471.1"/>
    <property type="molecule type" value="Genomic_DNA"/>
</dbReference>
<organism evidence="3 4">
    <name type="scientific">Rotaria sordida</name>
    <dbReference type="NCBI Taxonomy" id="392033"/>
    <lineage>
        <taxon>Eukaryota</taxon>
        <taxon>Metazoa</taxon>
        <taxon>Spiralia</taxon>
        <taxon>Gnathifera</taxon>
        <taxon>Rotifera</taxon>
        <taxon>Eurotatoria</taxon>
        <taxon>Bdelloidea</taxon>
        <taxon>Philodinida</taxon>
        <taxon>Philodinidae</taxon>
        <taxon>Rotaria</taxon>
    </lineage>
</organism>
<sequence>MQISINKAMLYVFDWQLHAPSGNLTDLTQGDEVIKVYIQEIQGCQTMTPYIIPILQQGQPFASLQARLLYEKHACSKPYPYVFVSVRILRGSTGRLIYTNDFMLSVPYDANKIMSRIPIYRVWYSDEK</sequence>
<dbReference type="Proteomes" id="UP000663870">
    <property type="component" value="Unassembled WGS sequence"/>
</dbReference>